<evidence type="ECO:0000313" key="4">
    <source>
        <dbReference type="Proteomes" id="UP000789595"/>
    </source>
</evidence>
<dbReference type="PANTHER" id="PTHR35024">
    <property type="entry name" value="HYPOTHETICAL CYTOSOLIC PROTEIN"/>
    <property type="match status" value="1"/>
</dbReference>
<evidence type="ECO:0000256" key="1">
    <source>
        <dbReference type="SAM" id="MobiDB-lite"/>
    </source>
</evidence>
<dbReference type="EMBL" id="HBIW01025214">
    <property type="protein sequence ID" value="CAE0706280.1"/>
    <property type="molecule type" value="Transcribed_RNA"/>
</dbReference>
<reference evidence="3" key="2">
    <citation type="submission" date="2021-11" db="EMBL/GenBank/DDBJ databases">
        <authorList>
            <consortium name="Genoscope - CEA"/>
            <person name="William W."/>
        </authorList>
    </citation>
    <scope>NUCLEOTIDE SEQUENCE</scope>
</reference>
<evidence type="ECO:0000313" key="3">
    <source>
        <dbReference type="EMBL" id="CAH0365725.1"/>
    </source>
</evidence>
<name>A0A7S4EE10_9STRA</name>
<protein>
    <recommendedName>
        <fullName evidence="5">Polymer-forming cytoskeletal protein</fullName>
    </recommendedName>
</protein>
<dbReference type="PANTHER" id="PTHR35024:SF4">
    <property type="entry name" value="POLYMER-FORMING CYTOSKELETAL PROTEIN"/>
    <property type="match status" value="1"/>
</dbReference>
<evidence type="ECO:0000313" key="2">
    <source>
        <dbReference type="EMBL" id="CAE0706280.1"/>
    </source>
</evidence>
<organism evidence="2">
    <name type="scientific">Pelagomonas calceolata</name>
    <dbReference type="NCBI Taxonomy" id="35677"/>
    <lineage>
        <taxon>Eukaryota</taxon>
        <taxon>Sar</taxon>
        <taxon>Stramenopiles</taxon>
        <taxon>Ochrophyta</taxon>
        <taxon>Pelagophyceae</taxon>
        <taxon>Pelagomonadales</taxon>
        <taxon>Pelagomonadaceae</taxon>
        <taxon>Pelagomonas</taxon>
    </lineage>
</organism>
<accession>A0A7S4EE10</accession>
<sequence>MAPLAPVPRARRPPPDVPVYDVNDSRPASAAPSEHFADPPDVTISTGVGMRGELSFPKLLRVEGHFAGTLTCGGDVVIAPGGTLEADVDNANGYLLVEGTVLGNVNARRVQIAATGRVFGDITCNSFIIAPGAVVIGACQVRPEPPEKNLG</sequence>
<reference evidence="2" key="1">
    <citation type="submission" date="2021-01" db="EMBL/GenBank/DDBJ databases">
        <authorList>
            <person name="Corre E."/>
            <person name="Pelletier E."/>
            <person name="Niang G."/>
            <person name="Scheremetjew M."/>
            <person name="Finn R."/>
            <person name="Kale V."/>
            <person name="Holt S."/>
            <person name="Cochrane G."/>
            <person name="Meng A."/>
            <person name="Brown T."/>
            <person name="Cohen L."/>
        </authorList>
    </citation>
    <scope>NUCLEOTIDE SEQUENCE</scope>
    <source>
        <strain evidence="2">CCMP1756</strain>
    </source>
</reference>
<feature type="region of interest" description="Disordered" evidence="1">
    <location>
        <begin position="1"/>
        <end position="41"/>
    </location>
</feature>
<proteinExistence type="predicted"/>
<keyword evidence="4" id="KW-1185">Reference proteome</keyword>
<dbReference type="Proteomes" id="UP000789595">
    <property type="component" value="Unassembled WGS sequence"/>
</dbReference>
<dbReference type="AlphaFoldDB" id="A0A7S4EE10"/>
<dbReference type="OrthoDB" id="192707at2759"/>
<dbReference type="EMBL" id="CAKKNE010000001">
    <property type="protein sequence ID" value="CAH0365725.1"/>
    <property type="molecule type" value="Genomic_DNA"/>
</dbReference>
<dbReference type="InterPro" id="IPR007607">
    <property type="entry name" value="BacA/B"/>
</dbReference>
<evidence type="ECO:0008006" key="5">
    <source>
        <dbReference type="Google" id="ProtNLM"/>
    </source>
</evidence>
<gene>
    <name evidence="2" type="ORF">PCAL00307_LOCUS21730</name>
    <name evidence="3" type="ORF">PECAL_1P21770</name>
</gene>
<dbReference type="Pfam" id="PF04519">
    <property type="entry name" value="Bactofilin"/>
    <property type="match status" value="1"/>
</dbReference>